<proteinExistence type="inferred from homology"/>
<dbReference type="GO" id="GO:0005886">
    <property type="term" value="C:plasma membrane"/>
    <property type="evidence" value="ECO:0007669"/>
    <property type="project" value="UniProtKB-SubCell"/>
</dbReference>
<comment type="function">
    <text evidence="7">Part of the tripartite ATP-independent periplasmic (TRAP) transport system.</text>
</comment>
<reference evidence="9 10" key="1">
    <citation type="submission" date="2016-10" db="EMBL/GenBank/DDBJ databases">
        <authorList>
            <person name="de Groot N.N."/>
        </authorList>
    </citation>
    <scope>NUCLEOTIDE SEQUENCE [LARGE SCALE GENOMIC DNA]</scope>
    <source>
        <strain evidence="9 10">ATCC 35022</strain>
    </source>
</reference>
<evidence type="ECO:0000256" key="5">
    <source>
        <dbReference type="ARBA" id="ARBA00022989"/>
    </source>
</evidence>
<evidence type="ECO:0000256" key="2">
    <source>
        <dbReference type="ARBA" id="ARBA00022475"/>
    </source>
</evidence>
<keyword evidence="5 7" id="KW-1133">Transmembrane helix</keyword>
<comment type="similarity">
    <text evidence="7">Belongs to the TRAP transporter large permease family.</text>
</comment>
<dbReference type="PANTHER" id="PTHR33362">
    <property type="entry name" value="SIALIC ACID TRAP TRANSPORTER PERMEASE PROTEIN SIAT-RELATED"/>
    <property type="match status" value="1"/>
</dbReference>
<evidence type="ECO:0000313" key="10">
    <source>
        <dbReference type="Proteomes" id="UP000199071"/>
    </source>
</evidence>
<keyword evidence="10" id="KW-1185">Reference proteome</keyword>
<dbReference type="NCBIfam" id="TIGR00786">
    <property type="entry name" value="dctM"/>
    <property type="match status" value="1"/>
</dbReference>
<feature type="transmembrane region" description="Helical" evidence="7">
    <location>
        <begin position="313"/>
        <end position="331"/>
    </location>
</feature>
<dbReference type="InterPro" id="IPR010656">
    <property type="entry name" value="DctM"/>
</dbReference>
<feature type="transmembrane region" description="Helical" evidence="7">
    <location>
        <begin position="87"/>
        <end position="112"/>
    </location>
</feature>
<dbReference type="PANTHER" id="PTHR33362:SF4">
    <property type="entry name" value="2,3-DIKETO-L-GULONATE TRAP TRANSPORTER LARGE PERMEASE PROTEIN YIAN"/>
    <property type="match status" value="1"/>
</dbReference>
<evidence type="ECO:0000256" key="7">
    <source>
        <dbReference type="RuleBase" id="RU369079"/>
    </source>
</evidence>
<protein>
    <recommendedName>
        <fullName evidence="7">TRAP transporter large permease protein</fullName>
    </recommendedName>
</protein>
<dbReference type="Proteomes" id="UP000199071">
    <property type="component" value="Unassembled WGS sequence"/>
</dbReference>
<feature type="transmembrane region" description="Helical" evidence="7">
    <location>
        <begin position="133"/>
        <end position="161"/>
    </location>
</feature>
<evidence type="ECO:0000256" key="1">
    <source>
        <dbReference type="ARBA" id="ARBA00004429"/>
    </source>
</evidence>
<feature type="transmembrane region" description="Helical" evidence="7">
    <location>
        <begin position="6"/>
        <end position="34"/>
    </location>
</feature>
<dbReference type="Pfam" id="PF06808">
    <property type="entry name" value="DctM"/>
    <property type="match status" value="1"/>
</dbReference>
<dbReference type="OrthoDB" id="9790209at2"/>
<evidence type="ECO:0000259" key="8">
    <source>
        <dbReference type="Pfam" id="PF06808"/>
    </source>
</evidence>
<organism evidence="9 10">
    <name type="scientific">Bauldia litoralis</name>
    <dbReference type="NCBI Taxonomy" id="665467"/>
    <lineage>
        <taxon>Bacteria</taxon>
        <taxon>Pseudomonadati</taxon>
        <taxon>Pseudomonadota</taxon>
        <taxon>Alphaproteobacteria</taxon>
        <taxon>Hyphomicrobiales</taxon>
        <taxon>Kaistiaceae</taxon>
        <taxon>Bauldia</taxon>
    </lineage>
</organism>
<name>A0A1G6CPB1_9HYPH</name>
<keyword evidence="7" id="KW-0813">Transport</keyword>
<keyword evidence="4 7" id="KW-0812">Transmembrane</keyword>
<sequence>MLTTVAILFFLFLFINVPVAFALALATIPAFLFTDYMPMTVAIQRMYGATLSFPLLAVPFFILAGNLMNTSGITERLLRFARLLTGWMAGGLAQVSIVLSALMGGISGAAVADAAMEARILGPTMAERGYDKGFTAAVIAFSSVITATIPPSIGLILFGFISEVSIGRLLLGGVVPGLLMMATLMTVTSIIAHKRGYKPELPARPTFRELAVSFRQCFWALVFPVFLLVGFRFGFFTATEAGAVVVVYALVIGVVVYREMTVRSLIEALNHSVVDIGMVMLIIIMAAVLGHAITIEQAPAAITGFLTEFAGHPYLTLLAVLLILFVAGMVMEATVNVLLLTPLLLPALVAQGFDPVHVGVVMIIIATSGGNTPPVGVIMYTVCGIIKCSFAEFVRWSWPFILAMAILITALALVPDLVLFLPDHLM</sequence>
<keyword evidence="6 7" id="KW-0472">Membrane</keyword>
<feature type="transmembrane region" description="Helical" evidence="7">
    <location>
        <begin position="46"/>
        <end position="67"/>
    </location>
</feature>
<gene>
    <name evidence="9" type="ORF">SAMN02982931_02568</name>
</gene>
<evidence type="ECO:0000256" key="6">
    <source>
        <dbReference type="ARBA" id="ARBA00023136"/>
    </source>
</evidence>
<feature type="transmembrane region" description="Helical" evidence="7">
    <location>
        <begin position="173"/>
        <end position="192"/>
    </location>
</feature>
<comment type="subunit">
    <text evidence="7">The complex comprises the extracytoplasmic solute receptor protein and the two transmembrane proteins.</text>
</comment>
<evidence type="ECO:0000313" key="9">
    <source>
        <dbReference type="EMBL" id="SDB34723.1"/>
    </source>
</evidence>
<comment type="caution">
    <text evidence="7">Lacks conserved residue(s) required for the propagation of feature annotation.</text>
</comment>
<feature type="transmembrane region" description="Helical" evidence="7">
    <location>
        <begin position="241"/>
        <end position="260"/>
    </location>
</feature>
<comment type="subcellular location">
    <subcellularLocation>
        <location evidence="1 7">Cell inner membrane</location>
        <topology evidence="1 7">Multi-pass membrane protein</topology>
    </subcellularLocation>
</comment>
<keyword evidence="2" id="KW-1003">Cell membrane</keyword>
<feature type="domain" description="TRAP C4-dicarboxylate transport system permease DctM subunit" evidence="8">
    <location>
        <begin position="7"/>
        <end position="416"/>
    </location>
</feature>
<dbReference type="PIRSF" id="PIRSF006066">
    <property type="entry name" value="HI0050"/>
    <property type="match status" value="1"/>
</dbReference>
<feature type="transmembrane region" description="Helical" evidence="7">
    <location>
        <begin position="213"/>
        <end position="235"/>
    </location>
</feature>
<evidence type="ECO:0000256" key="4">
    <source>
        <dbReference type="ARBA" id="ARBA00022692"/>
    </source>
</evidence>
<feature type="transmembrane region" description="Helical" evidence="7">
    <location>
        <begin position="401"/>
        <end position="421"/>
    </location>
</feature>
<dbReference type="GO" id="GO:0022857">
    <property type="term" value="F:transmembrane transporter activity"/>
    <property type="evidence" value="ECO:0007669"/>
    <property type="project" value="UniProtKB-UniRule"/>
</dbReference>
<dbReference type="InterPro" id="IPR004681">
    <property type="entry name" value="TRAP_DctM"/>
</dbReference>
<keyword evidence="3 7" id="KW-0997">Cell inner membrane</keyword>
<evidence type="ECO:0000256" key="3">
    <source>
        <dbReference type="ARBA" id="ARBA00022519"/>
    </source>
</evidence>
<dbReference type="EMBL" id="FMXQ01000005">
    <property type="protein sequence ID" value="SDB34723.1"/>
    <property type="molecule type" value="Genomic_DNA"/>
</dbReference>
<dbReference type="STRING" id="665467.SAMN02982931_02568"/>
<dbReference type="AlphaFoldDB" id="A0A1G6CPB1"/>
<accession>A0A1G6CPB1</accession>
<dbReference type="RefSeq" id="WP_090876848.1">
    <property type="nucleotide sequence ID" value="NZ_FMXQ01000005.1"/>
</dbReference>
<feature type="transmembrane region" description="Helical" evidence="7">
    <location>
        <begin position="272"/>
        <end position="293"/>
    </location>
</feature>